<evidence type="ECO:0000313" key="2">
    <source>
        <dbReference type="EMBL" id="PJE95510.1"/>
    </source>
</evidence>
<dbReference type="EMBL" id="PGGW01000065">
    <property type="protein sequence ID" value="PJE95510.1"/>
    <property type="molecule type" value="Genomic_DNA"/>
</dbReference>
<dbReference type="InterPro" id="IPR009003">
    <property type="entry name" value="Peptidase_S1_PA"/>
</dbReference>
<dbReference type="InterPro" id="IPR045450">
    <property type="entry name" value="VMAP_C"/>
</dbReference>
<dbReference type="Pfam" id="PF20028">
    <property type="entry name" value="VMAP-C"/>
    <property type="match status" value="1"/>
</dbReference>
<comment type="caution">
    <text evidence="2">The sequence shown here is derived from an EMBL/GenBank/DDBJ whole genome shotgun (WGS) entry which is preliminary data.</text>
</comment>
<dbReference type="GO" id="GO:0008233">
    <property type="term" value="F:peptidase activity"/>
    <property type="evidence" value="ECO:0007669"/>
    <property type="project" value="UniProtKB-KW"/>
</dbReference>
<keyword evidence="2" id="KW-0645">Protease</keyword>
<name>A0A2M8LU88_9ACTN</name>
<dbReference type="SUPFAM" id="SSF50494">
    <property type="entry name" value="Trypsin-like serine proteases"/>
    <property type="match status" value="1"/>
</dbReference>
<accession>A0A2M8LU88</accession>
<evidence type="ECO:0000259" key="1">
    <source>
        <dbReference type="Pfam" id="PF20028"/>
    </source>
</evidence>
<reference evidence="2 3" key="1">
    <citation type="submission" date="2017-11" db="EMBL/GenBank/DDBJ databases">
        <title>Streptomyces carmine sp. nov., a novel actinomycete isolated from Sophora alopecuroides in Xinjiang, China.</title>
        <authorList>
            <person name="Wang Y."/>
            <person name="Luo X."/>
            <person name="Wan C."/>
            <person name="Zhang L."/>
        </authorList>
    </citation>
    <scope>NUCLEOTIDE SEQUENCE [LARGE SCALE GENOMIC DNA]</scope>
    <source>
        <strain evidence="2 3">TRM SA0054</strain>
    </source>
</reference>
<sequence>MAAGAGALLTPEHLVTCAHVINGALGREPFDPRRPGTATVTVAVHGRAGSRKYTARIAHWIPACRSDNSDTPPHQDDLEWYGDLAVLHLTGQIGGDPLLPPQWRPMHEGRTVRAWHGTALPGSFADALVKSCDGRIGYLDGDSTGMAVGHAYSGGPLWSAVDNAVIGLVAARMAPQADPVTGSPAVHDPQHVIRRSWAIPWQRVQEELRTVGAEYLFAGTPSLDRGREDPAYPLLRNLLERHLSRGELREATAEVMDRCGLVSIPSSVGWDDDQLALLLLTEPRALAAFTDSLQWRLGSVLPEFLSVGRLSTVPLLLSPGEHRALHTLLSSLPDGAVDRFPEAVRAALPLAAAMPHGSDLDVLLRWLEQLPGDGRADSSEQRMPALLRVIEYFATLCSASPRAKLRLWNDGVANRLEISRPALRERRADAEEWERHTRSMVSAPRVLVHVETVEGNHRLRIWCDRGDGLRQMYHSGESVCTARQAAREVLGVVEPLARLAPEGQRPLVEVLVDRTGLDVPVDEWESPGPDGLVPGVLGAEYPLVVHCPELLRRYERFLTDWRRRWRRLDTGTVLHISDSTASPRTVYGALMERLDTVQVVVDLPARIRAEVVQVCIAVGVPVVLWDRSPQGNSHALRHTARHATRALPEEVRAYRAKTVHRPQDHPGRPVLAWADADRPVPALHLSEPMEAP</sequence>
<dbReference type="GO" id="GO:0006508">
    <property type="term" value="P:proteolysis"/>
    <property type="evidence" value="ECO:0007669"/>
    <property type="project" value="UniProtKB-KW"/>
</dbReference>
<evidence type="ECO:0000313" key="3">
    <source>
        <dbReference type="Proteomes" id="UP000230407"/>
    </source>
</evidence>
<organism evidence="2 3">
    <name type="scientific">Streptomyces carminius</name>
    <dbReference type="NCBI Taxonomy" id="2665496"/>
    <lineage>
        <taxon>Bacteria</taxon>
        <taxon>Bacillati</taxon>
        <taxon>Actinomycetota</taxon>
        <taxon>Actinomycetes</taxon>
        <taxon>Kitasatosporales</taxon>
        <taxon>Streptomycetaceae</taxon>
        <taxon>Streptomyces</taxon>
    </lineage>
</organism>
<gene>
    <name evidence="2" type="ORF">CUT44_22920</name>
</gene>
<dbReference type="Proteomes" id="UP000230407">
    <property type="component" value="Unassembled WGS sequence"/>
</dbReference>
<proteinExistence type="predicted"/>
<protein>
    <submittedName>
        <fullName evidence="2">Serine protease</fullName>
    </submittedName>
</protein>
<dbReference type="AlphaFoldDB" id="A0A2M8LU88"/>
<keyword evidence="2" id="KW-0378">Hydrolase</keyword>
<keyword evidence="3" id="KW-1185">Reference proteome</keyword>
<feature type="domain" description="vWA-MoxR associated protein C-terminal" evidence="1">
    <location>
        <begin position="456"/>
        <end position="676"/>
    </location>
</feature>